<evidence type="ECO:0000313" key="4">
    <source>
        <dbReference type="Proteomes" id="UP001500133"/>
    </source>
</evidence>
<feature type="chain" id="PRO_5046651874" description="Lipoprotein" evidence="2">
    <location>
        <begin position="26"/>
        <end position="249"/>
    </location>
</feature>
<evidence type="ECO:0000256" key="2">
    <source>
        <dbReference type="SAM" id="SignalP"/>
    </source>
</evidence>
<evidence type="ECO:0000256" key="1">
    <source>
        <dbReference type="SAM" id="MobiDB-lite"/>
    </source>
</evidence>
<evidence type="ECO:0008006" key="5">
    <source>
        <dbReference type="Google" id="ProtNLM"/>
    </source>
</evidence>
<feature type="region of interest" description="Disordered" evidence="1">
    <location>
        <begin position="214"/>
        <end position="249"/>
    </location>
</feature>
<sequence>MSNRFWMPALITAALLLSACSDEQAPAPGAGDETPAQTRSDKATKASDAAQKSDAAQAGDASAPQKGAVAKANEAGDAGRGAEMPAEDVSADDDTLSADPDAVLNDEDATLPGEVTASDVDEVISDIDRRFEQAEQELKAQFEQAEQQAPTVEPLPGEAGAAGDSGMPVEKDVTLPDEELSIEPTTAPGTLDGELGTSEVDKLIEDAERRFEKTQKELQKQYEQLEQQDVETAKDPATPTVGDGARRAE</sequence>
<comment type="caution">
    <text evidence="3">The sequence shown here is derived from an EMBL/GenBank/DDBJ whole genome shotgun (WGS) entry which is preliminary data.</text>
</comment>
<gene>
    <name evidence="3" type="ORF">GCM10022228_05630</name>
</gene>
<keyword evidence="4" id="KW-1185">Reference proteome</keyword>
<evidence type="ECO:0000313" key="3">
    <source>
        <dbReference type="EMBL" id="GAA3897802.1"/>
    </source>
</evidence>
<dbReference type="PROSITE" id="PS51257">
    <property type="entry name" value="PROKAR_LIPOPROTEIN"/>
    <property type="match status" value="1"/>
</dbReference>
<organism evidence="3 4">
    <name type="scientific">Halomonas cibimaris</name>
    <dbReference type="NCBI Taxonomy" id="657012"/>
    <lineage>
        <taxon>Bacteria</taxon>
        <taxon>Pseudomonadati</taxon>
        <taxon>Pseudomonadota</taxon>
        <taxon>Gammaproteobacteria</taxon>
        <taxon>Oceanospirillales</taxon>
        <taxon>Halomonadaceae</taxon>
        <taxon>Halomonas</taxon>
    </lineage>
</organism>
<feature type="region of interest" description="Disordered" evidence="1">
    <location>
        <begin position="23"/>
        <end position="118"/>
    </location>
</feature>
<keyword evidence="2" id="KW-0732">Signal</keyword>
<feature type="signal peptide" evidence="2">
    <location>
        <begin position="1"/>
        <end position="25"/>
    </location>
</feature>
<proteinExistence type="predicted"/>
<feature type="region of interest" description="Disordered" evidence="1">
    <location>
        <begin position="143"/>
        <end position="199"/>
    </location>
</feature>
<reference evidence="4" key="1">
    <citation type="journal article" date="2019" name="Int. J. Syst. Evol. Microbiol.">
        <title>The Global Catalogue of Microorganisms (GCM) 10K type strain sequencing project: providing services to taxonomists for standard genome sequencing and annotation.</title>
        <authorList>
            <consortium name="The Broad Institute Genomics Platform"/>
            <consortium name="The Broad Institute Genome Sequencing Center for Infectious Disease"/>
            <person name="Wu L."/>
            <person name="Ma J."/>
        </authorList>
    </citation>
    <scope>NUCLEOTIDE SEQUENCE [LARGE SCALE GENOMIC DNA]</scope>
    <source>
        <strain evidence="4">JCM 16914</strain>
    </source>
</reference>
<protein>
    <recommendedName>
        <fullName evidence="5">Lipoprotein</fullName>
    </recommendedName>
</protein>
<dbReference type="RefSeq" id="WP_344702099.1">
    <property type="nucleotide sequence ID" value="NZ_BAAAZT010000023.1"/>
</dbReference>
<dbReference type="Proteomes" id="UP001500133">
    <property type="component" value="Unassembled WGS sequence"/>
</dbReference>
<accession>A0ABP7LCM6</accession>
<feature type="compositionally biased region" description="Low complexity" evidence="1">
    <location>
        <begin position="46"/>
        <end position="66"/>
    </location>
</feature>
<feature type="compositionally biased region" description="Acidic residues" evidence="1">
    <location>
        <begin position="85"/>
        <end position="96"/>
    </location>
</feature>
<dbReference type="EMBL" id="BAAAZT010000023">
    <property type="protein sequence ID" value="GAA3897802.1"/>
    <property type="molecule type" value="Genomic_DNA"/>
</dbReference>
<name>A0ABP7LCM6_9GAMM</name>